<comment type="subcellular location">
    <subcellularLocation>
        <location evidence="1 6">Membrane</location>
        <topology evidence="1 6">Multi-pass membrane protein</topology>
    </subcellularLocation>
</comment>
<dbReference type="GO" id="GO:0005886">
    <property type="term" value="C:plasma membrane"/>
    <property type="evidence" value="ECO:0007669"/>
    <property type="project" value="TreeGrafter"/>
</dbReference>
<dbReference type="GO" id="GO:0005313">
    <property type="term" value="F:L-glutamate transmembrane transporter activity"/>
    <property type="evidence" value="ECO:0007669"/>
    <property type="project" value="TreeGrafter"/>
</dbReference>
<dbReference type="Pfam" id="PF00375">
    <property type="entry name" value="SDF"/>
    <property type="match status" value="1"/>
</dbReference>
<feature type="transmembrane region" description="Helical" evidence="6">
    <location>
        <begin position="169"/>
        <end position="195"/>
    </location>
</feature>
<evidence type="ECO:0000256" key="6">
    <source>
        <dbReference type="RuleBase" id="RU361216"/>
    </source>
</evidence>
<dbReference type="InterPro" id="IPR050746">
    <property type="entry name" value="DAACS"/>
</dbReference>
<protein>
    <recommendedName>
        <fullName evidence="6">Amino acid transporter</fullName>
    </recommendedName>
</protein>
<keyword evidence="5 6" id="KW-0472">Membrane</keyword>
<feature type="transmembrane region" description="Helical" evidence="6">
    <location>
        <begin position="248"/>
        <end position="269"/>
    </location>
</feature>
<dbReference type="PRINTS" id="PR00173">
    <property type="entry name" value="EDTRNSPORT"/>
</dbReference>
<evidence type="ECO:0000256" key="3">
    <source>
        <dbReference type="ARBA" id="ARBA00022692"/>
    </source>
</evidence>
<keyword evidence="6" id="KW-0769">Symport</keyword>
<dbReference type="Gene3D" id="1.10.3860.10">
    <property type="entry name" value="Sodium:dicarboxylate symporter"/>
    <property type="match status" value="2"/>
</dbReference>
<evidence type="ECO:0000256" key="4">
    <source>
        <dbReference type="ARBA" id="ARBA00022989"/>
    </source>
</evidence>
<keyword evidence="2 6" id="KW-0813">Transport</keyword>
<dbReference type="SUPFAM" id="SSF118215">
    <property type="entry name" value="Proton glutamate symport protein"/>
    <property type="match status" value="1"/>
</dbReference>
<accession>A0AAD9J4P7</accession>
<feature type="transmembrane region" description="Helical" evidence="6">
    <location>
        <begin position="132"/>
        <end position="157"/>
    </location>
</feature>
<feature type="transmembrane region" description="Helical" evidence="6">
    <location>
        <begin position="104"/>
        <end position="126"/>
    </location>
</feature>
<feature type="transmembrane region" description="Helical" evidence="6">
    <location>
        <begin position="201"/>
        <end position="228"/>
    </location>
</feature>
<comment type="caution">
    <text evidence="7">The sequence shown here is derived from an EMBL/GenBank/DDBJ whole genome shotgun (WGS) entry which is preliminary data.</text>
</comment>
<keyword evidence="3 6" id="KW-0812">Transmembrane</keyword>
<dbReference type="GO" id="GO:0015501">
    <property type="term" value="F:glutamate:sodium symporter activity"/>
    <property type="evidence" value="ECO:0007669"/>
    <property type="project" value="TreeGrafter"/>
</dbReference>
<dbReference type="AlphaFoldDB" id="A0AAD9J4P7"/>
<gene>
    <name evidence="7" type="ORF">LSH36_632g01090</name>
</gene>
<evidence type="ECO:0000313" key="7">
    <source>
        <dbReference type="EMBL" id="KAK2146102.1"/>
    </source>
</evidence>
<sequence length="396" mass="43726">MAGRHLVVVPMSLENTHARRKGNPYANSRSLLFRNISITLDDWRSELQSNGRRHEPPTETSRQLELFITRAYRKDRAELAINMTARWHCDCSIASICRVLRGNLLLVAVVISVVAGIGLGLGLRPLHPEYHVVAWIGIWGDLYSPLGIMSLICSALLEVDDISKAVVSVGFLMVTIVVGCFVHQLVVLPVLMAIICRRNPYTYFLGIFDGYLAGIASLSSVAAMPYLLQSIPDKLGVNRRVTQFTLPVLISVNRDGSALFIIVAVIYIAQTYAVQLGAVHLLMLMILVTVLSVTTSVIPSGSVMVIIMMSNVIQLPVTERLGLLMAVEWFNDRIRTGTNITSHGYGCAIIDSVARRTAQKVHLSLDGSDVPHDNEEVEMMCVVNIQEQEPEKLNNI</sequence>
<name>A0AAD9J4P7_9ANNE</name>
<dbReference type="PANTHER" id="PTHR11958">
    <property type="entry name" value="SODIUM/DICARBOXYLATE SYMPORTER-RELATED"/>
    <property type="match status" value="1"/>
</dbReference>
<proteinExistence type="inferred from homology"/>
<keyword evidence="8" id="KW-1185">Reference proteome</keyword>
<comment type="similarity">
    <text evidence="6">Belongs to the dicarboxylate/amino acid:cation symporter (DAACS) (TC 2.A.23) family.</text>
</comment>
<organism evidence="7 8">
    <name type="scientific">Paralvinella palmiformis</name>
    <dbReference type="NCBI Taxonomy" id="53620"/>
    <lineage>
        <taxon>Eukaryota</taxon>
        <taxon>Metazoa</taxon>
        <taxon>Spiralia</taxon>
        <taxon>Lophotrochozoa</taxon>
        <taxon>Annelida</taxon>
        <taxon>Polychaeta</taxon>
        <taxon>Sedentaria</taxon>
        <taxon>Canalipalpata</taxon>
        <taxon>Terebellida</taxon>
        <taxon>Terebelliformia</taxon>
        <taxon>Alvinellidae</taxon>
        <taxon>Paralvinella</taxon>
    </lineage>
</organism>
<dbReference type="InterPro" id="IPR036458">
    <property type="entry name" value="Na:dicarbo_symporter_sf"/>
</dbReference>
<evidence type="ECO:0000313" key="8">
    <source>
        <dbReference type="Proteomes" id="UP001208570"/>
    </source>
</evidence>
<keyword evidence="4 6" id="KW-1133">Transmembrane helix</keyword>
<dbReference type="InterPro" id="IPR001991">
    <property type="entry name" value="Na-dicarboxylate_symporter"/>
</dbReference>
<dbReference type="EMBL" id="JAODUP010000632">
    <property type="protein sequence ID" value="KAK2146102.1"/>
    <property type="molecule type" value="Genomic_DNA"/>
</dbReference>
<evidence type="ECO:0000256" key="2">
    <source>
        <dbReference type="ARBA" id="ARBA00022448"/>
    </source>
</evidence>
<evidence type="ECO:0000256" key="5">
    <source>
        <dbReference type="ARBA" id="ARBA00023136"/>
    </source>
</evidence>
<feature type="transmembrane region" description="Helical" evidence="6">
    <location>
        <begin position="281"/>
        <end position="307"/>
    </location>
</feature>
<dbReference type="PANTHER" id="PTHR11958:SF63">
    <property type="entry name" value="AMINO ACID TRANSPORTER"/>
    <property type="match status" value="1"/>
</dbReference>
<reference evidence="7" key="1">
    <citation type="journal article" date="2023" name="Mol. Biol. Evol.">
        <title>Third-Generation Sequencing Reveals the Adaptive Role of the Epigenome in Three Deep-Sea Polychaetes.</title>
        <authorList>
            <person name="Perez M."/>
            <person name="Aroh O."/>
            <person name="Sun Y."/>
            <person name="Lan Y."/>
            <person name="Juniper S.K."/>
            <person name="Young C.R."/>
            <person name="Angers B."/>
            <person name="Qian P.Y."/>
        </authorList>
    </citation>
    <scope>NUCLEOTIDE SEQUENCE</scope>
    <source>
        <strain evidence="7">P08H-3</strain>
    </source>
</reference>
<dbReference type="Proteomes" id="UP001208570">
    <property type="component" value="Unassembled WGS sequence"/>
</dbReference>
<dbReference type="GO" id="GO:0015175">
    <property type="term" value="F:neutral L-amino acid transmembrane transporter activity"/>
    <property type="evidence" value="ECO:0007669"/>
    <property type="project" value="TreeGrafter"/>
</dbReference>
<evidence type="ECO:0000256" key="1">
    <source>
        <dbReference type="ARBA" id="ARBA00004141"/>
    </source>
</evidence>